<dbReference type="PROSITE" id="PS51257">
    <property type="entry name" value="PROKAR_LIPOPROTEIN"/>
    <property type="match status" value="1"/>
</dbReference>
<feature type="chain" id="PRO_5017483010" evidence="2">
    <location>
        <begin position="29"/>
        <end position="112"/>
    </location>
</feature>
<accession>A0A3A1WHL4</accession>
<name>A0A3A1WHL4_9HYPH</name>
<evidence type="ECO:0000256" key="2">
    <source>
        <dbReference type="SAM" id="SignalP"/>
    </source>
</evidence>
<feature type="region of interest" description="Disordered" evidence="1">
    <location>
        <begin position="90"/>
        <end position="112"/>
    </location>
</feature>
<evidence type="ECO:0000313" key="4">
    <source>
        <dbReference type="Proteomes" id="UP000265750"/>
    </source>
</evidence>
<dbReference type="AlphaFoldDB" id="A0A3A1WHL4"/>
<keyword evidence="2" id="KW-0732">Signal</keyword>
<protein>
    <submittedName>
        <fullName evidence="3">Uncharacterized protein</fullName>
    </submittedName>
</protein>
<sequence length="112" mass="11416">MRRPVRQAAILTTLMATTACLVAVDASAQTSRTSLADAISRSVNQAVATGNTPNNSVAVGVNRTQTNTGGSNTVVNDTPTTVVNGRSFSITGATRSGNASSTQSESRSLSTK</sequence>
<feature type="signal peptide" evidence="2">
    <location>
        <begin position="1"/>
        <end position="28"/>
    </location>
</feature>
<gene>
    <name evidence="3" type="ORF">D3218_13610</name>
</gene>
<proteinExistence type="predicted"/>
<feature type="compositionally biased region" description="Low complexity" evidence="1">
    <location>
        <begin position="100"/>
        <end position="112"/>
    </location>
</feature>
<feature type="region of interest" description="Disordered" evidence="1">
    <location>
        <begin position="63"/>
        <end position="82"/>
    </location>
</feature>
<evidence type="ECO:0000256" key="1">
    <source>
        <dbReference type="SAM" id="MobiDB-lite"/>
    </source>
</evidence>
<dbReference type="EMBL" id="QYRN01000007">
    <property type="protein sequence ID" value="RIX99509.1"/>
    <property type="molecule type" value="Genomic_DNA"/>
</dbReference>
<dbReference type="Proteomes" id="UP000265750">
    <property type="component" value="Unassembled WGS sequence"/>
</dbReference>
<keyword evidence="4" id="KW-1185">Reference proteome</keyword>
<feature type="compositionally biased region" description="Polar residues" evidence="1">
    <location>
        <begin position="90"/>
        <end position="99"/>
    </location>
</feature>
<dbReference type="RefSeq" id="WP_119540642.1">
    <property type="nucleotide sequence ID" value="NZ_QYRN01000007.1"/>
</dbReference>
<feature type="compositionally biased region" description="Low complexity" evidence="1">
    <location>
        <begin position="72"/>
        <end position="82"/>
    </location>
</feature>
<evidence type="ECO:0000313" key="3">
    <source>
        <dbReference type="EMBL" id="RIX99509.1"/>
    </source>
</evidence>
<reference evidence="4" key="1">
    <citation type="submission" date="2018-09" db="EMBL/GenBank/DDBJ databases">
        <authorList>
            <person name="Tuo L."/>
        </authorList>
    </citation>
    <scope>NUCLEOTIDE SEQUENCE [LARGE SCALE GENOMIC DNA]</scope>
    <source>
        <strain evidence="4">M2BS4Y-1</strain>
    </source>
</reference>
<comment type="caution">
    <text evidence="3">The sequence shown here is derived from an EMBL/GenBank/DDBJ whole genome shotgun (WGS) entry which is preliminary data.</text>
</comment>
<organism evidence="3 4">
    <name type="scientific">Aureimonas flava</name>
    <dbReference type="NCBI Taxonomy" id="2320271"/>
    <lineage>
        <taxon>Bacteria</taxon>
        <taxon>Pseudomonadati</taxon>
        <taxon>Pseudomonadota</taxon>
        <taxon>Alphaproteobacteria</taxon>
        <taxon>Hyphomicrobiales</taxon>
        <taxon>Aurantimonadaceae</taxon>
        <taxon>Aureimonas</taxon>
    </lineage>
</organism>